<keyword evidence="5" id="KW-1185">Reference proteome</keyword>
<gene>
    <name evidence="4" type="ORF">Murmansk-035</name>
</gene>
<proteinExistence type="predicted"/>
<reference evidence="4" key="1">
    <citation type="journal article" date="2017" name="Virus Genes">
        <title>Two novel poxviruses with unusual genome rearrangements: NY_014 and Murmansk.</title>
        <authorList>
            <person name="Smithson C."/>
            <person name="Meyer H."/>
            <person name="Gigante C.M."/>
            <person name="Gao J."/>
            <person name="Zhao H."/>
            <person name="Batra D."/>
            <person name="Damon I."/>
            <person name="Upton C."/>
            <person name="Li Y."/>
        </authorList>
    </citation>
    <scope>NUCLEOTIDE SEQUENCE [LARGE SCALE GENOMIC DNA]</scope>
    <source>
        <strain evidence="4">LEIV-11411</strain>
    </source>
</reference>
<dbReference type="EMBL" id="MF001304">
    <property type="protein sequence ID" value="AST09230.1"/>
    <property type="molecule type" value="Genomic_DNA"/>
</dbReference>
<dbReference type="SUPFAM" id="SSF117281">
    <property type="entry name" value="Kelch motif"/>
    <property type="match status" value="1"/>
</dbReference>
<organism evidence="4">
    <name type="scientific">Murmansk poxvirus</name>
    <dbReference type="NCBI Taxonomy" id="2025359"/>
    <lineage>
        <taxon>Viruses</taxon>
        <taxon>Varidnaviria</taxon>
        <taxon>Bamfordvirae</taxon>
        <taxon>Nucleocytoviricota</taxon>
        <taxon>Pokkesviricetes</taxon>
        <taxon>Chitovirales</taxon>
        <taxon>Poxviridae</taxon>
        <taxon>Chordopoxvirinae</taxon>
        <taxon>Centapoxvirus</taxon>
        <taxon>Centapoxvirus microtuspox</taxon>
        <taxon>Murmansk microtuspox virus</taxon>
    </lineage>
</organism>
<dbReference type="Gene3D" id="2.120.10.80">
    <property type="entry name" value="Kelch-type beta propeller"/>
    <property type="match status" value="1"/>
</dbReference>
<dbReference type="PROSITE" id="PS50097">
    <property type="entry name" value="BTB"/>
    <property type="match status" value="1"/>
</dbReference>
<name>A0A223FMM7_9POXV</name>
<protein>
    <submittedName>
        <fullName evidence="4">Kelch-like protein</fullName>
    </submittedName>
</protein>
<dbReference type="InterPro" id="IPR011705">
    <property type="entry name" value="BACK"/>
</dbReference>
<dbReference type="InterPro" id="IPR006652">
    <property type="entry name" value="Kelch_1"/>
</dbReference>
<keyword evidence="2" id="KW-0677">Repeat</keyword>
<dbReference type="Proteomes" id="UP000217350">
    <property type="component" value="Segment"/>
</dbReference>
<feature type="domain" description="BTB" evidence="3">
    <location>
        <begin position="18"/>
        <end position="87"/>
    </location>
</feature>
<dbReference type="SMART" id="SM00612">
    <property type="entry name" value="Kelch"/>
    <property type="match status" value="3"/>
</dbReference>
<dbReference type="InterPro" id="IPR011333">
    <property type="entry name" value="SKP1/BTB/POZ_sf"/>
</dbReference>
<dbReference type="PANTHER" id="PTHR24412">
    <property type="entry name" value="KELCH PROTEIN"/>
    <property type="match status" value="1"/>
</dbReference>
<dbReference type="SUPFAM" id="SSF54695">
    <property type="entry name" value="POZ domain"/>
    <property type="match status" value="1"/>
</dbReference>
<keyword evidence="1" id="KW-0880">Kelch repeat</keyword>
<dbReference type="InterPro" id="IPR015915">
    <property type="entry name" value="Kelch-typ_b-propeller"/>
</dbReference>
<evidence type="ECO:0000259" key="3">
    <source>
        <dbReference type="PROSITE" id="PS50097"/>
    </source>
</evidence>
<dbReference type="Pfam" id="PF00651">
    <property type="entry name" value="BTB"/>
    <property type="match status" value="1"/>
</dbReference>
<accession>A0A223FMM7</accession>
<dbReference type="Pfam" id="PF07707">
    <property type="entry name" value="BACK"/>
    <property type="match status" value="1"/>
</dbReference>
<dbReference type="OrthoDB" id="3226at10239"/>
<dbReference type="Gene3D" id="1.25.40.420">
    <property type="match status" value="1"/>
</dbReference>
<evidence type="ECO:0000256" key="1">
    <source>
        <dbReference type="ARBA" id="ARBA00022441"/>
    </source>
</evidence>
<dbReference type="Gene3D" id="3.30.710.10">
    <property type="entry name" value="Potassium Channel Kv1.1, Chain A"/>
    <property type="match status" value="1"/>
</dbReference>
<evidence type="ECO:0000256" key="2">
    <source>
        <dbReference type="ARBA" id="ARBA00022737"/>
    </source>
</evidence>
<evidence type="ECO:0000313" key="5">
    <source>
        <dbReference type="Proteomes" id="UP000217350"/>
    </source>
</evidence>
<evidence type="ECO:0000313" key="4">
    <source>
        <dbReference type="EMBL" id="AST09230.1"/>
    </source>
</evidence>
<dbReference type="InterPro" id="IPR000210">
    <property type="entry name" value="BTB/POZ_dom"/>
</dbReference>
<sequence length="472" mass="54797">MPIFRNKIYYNNIPRYPINKKIFLDAIDGSILANTAIIKKLSPYFYNRSRSKYQKKESIKRINVDTDIDTLISIVIYSYTGKIYVDTHNVVKLLHISILLSLDFIICTCTNFILLDFRKEYCIDCYKIGIEHGLQSIIMSTKNHIINNFTNMENVIDDLDYIAVKSILESDDLNVPDEDYVINFINRWYSKRKNKLGNLMILIKNVLRVDYLSQKGLESIKFIIDNEQFDHKKPRKSYTYDFMNDDTTLDDIICEFNLCSSVSLGRIVYLIGGMKDEVSSNMVIGIDYEANKWIPVPRMNNPRVYSSAVFLNDVMYVIGGLPFATSVESWSHGDIAWKHEPNIIKPRYNPATACLNKTLYVIGGHSEDDTTVECLRYNNNQWEFIQPTNYPHYKSTAIVYNNKLFVVGIYSEVYDVINNSWAIINGPINPRNNPELILLDNKLTLFGGFYQEKYVIETEVYDEFTNSWVVIS</sequence>
<dbReference type="PANTHER" id="PTHR24412:SF489">
    <property type="entry name" value="RING FINGER DOMAIN AND KELCH REPEAT-CONTAINING PROTEIN DDB_G0271372"/>
    <property type="match status" value="1"/>
</dbReference>
<dbReference type="Pfam" id="PF01344">
    <property type="entry name" value="Kelch_1"/>
    <property type="match status" value="2"/>
</dbReference>